<dbReference type="InterPro" id="IPR036396">
    <property type="entry name" value="Cyt_P450_sf"/>
</dbReference>
<comment type="similarity">
    <text evidence="1 2">Belongs to the cytochrome P450 family.</text>
</comment>
<dbReference type="STRING" id="1610493.RPIT_00815"/>
<keyword evidence="2" id="KW-0479">Metal-binding</keyword>
<dbReference type="PROSITE" id="PS00086">
    <property type="entry name" value="CYTOCHROME_P450"/>
    <property type="match status" value="1"/>
</dbReference>
<keyword evidence="2" id="KW-0408">Iron</keyword>
<dbReference type="SUPFAM" id="SSF48264">
    <property type="entry name" value="Cytochrome P450"/>
    <property type="match status" value="1"/>
</dbReference>
<evidence type="ECO:0000256" key="2">
    <source>
        <dbReference type="RuleBase" id="RU000461"/>
    </source>
</evidence>
<dbReference type="InterPro" id="IPR002397">
    <property type="entry name" value="Cyt_P450_B"/>
</dbReference>
<dbReference type="PRINTS" id="PR00359">
    <property type="entry name" value="BP450"/>
</dbReference>
<evidence type="ECO:0000256" key="1">
    <source>
        <dbReference type="ARBA" id="ARBA00010617"/>
    </source>
</evidence>
<sequence>MSEGACRRISVKPGEATSPRVESFDGVWRVRSTEAVRQILRQRDATAQAGFNSESIPDGTMADQPILFMDGEPHRQQRSKIARYFAPKTVAARYRELMERRADALVAEMVADGRARLDDVSLRYSTEVAAKVIGLTNSRTDRMARRLEKLFDQPPYDPARGDGEGRVRAALRQLRGAAPMAWFYVWDVRPAIRERRREPQEDVISHLLKEGYGIPAILIECVTYGAAGMATTREFISMAALHLLRDDALRARYVQADEPERYAILHEILRLEPIVGHLYRRAEREFTFDDAGATHTVRAGQLLDLHIRQANADPTTVGDAPLDLCPGRELPRGIGAEVMSFGDGPHKCPGNALAIQETDILLTRLFAHDVALVGEPDLGWDEIISGYALRNVTIAVSPSDLHRLPG</sequence>
<name>A0A1Q2CBQ7_9ACTN</name>
<dbReference type="OrthoDB" id="54272at2"/>
<dbReference type="AlphaFoldDB" id="A0A1Q2CBQ7"/>
<keyword evidence="2" id="KW-0349">Heme</keyword>
<dbReference type="InterPro" id="IPR017972">
    <property type="entry name" value="Cyt_P450_CS"/>
</dbReference>
<dbReference type="Pfam" id="PF00067">
    <property type="entry name" value="p450"/>
    <property type="match status" value="1"/>
</dbReference>
<evidence type="ECO:0000313" key="3">
    <source>
        <dbReference type="EMBL" id="AQP43538.1"/>
    </source>
</evidence>
<keyword evidence="4" id="KW-1185">Reference proteome</keyword>
<dbReference type="PANTHER" id="PTHR46696:SF1">
    <property type="entry name" value="CYTOCHROME P450 YJIB-RELATED"/>
    <property type="match status" value="1"/>
</dbReference>
<evidence type="ECO:0000313" key="4">
    <source>
        <dbReference type="Proteomes" id="UP000188324"/>
    </source>
</evidence>
<dbReference type="EMBL" id="CP019605">
    <property type="protein sequence ID" value="AQP43538.1"/>
    <property type="molecule type" value="Genomic_DNA"/>
</dbReference>
<dbReference type="InterPro" id="IPR001128">
    <property type="entry name" value="Cyt_P450"/>
</dbReference>
<dbReference type="RefSeq" id="WP_077339619.1">
    <property type="nucleotide sequence ID" value="NZ_CP019605.1"/>
</dbReference>
<protein>
    <submittedName>
        <fullName evidence="3">Cytochrome</fullName>
    </submittedName>
</protein>
<gene>
    <name evidence="3" type="ORF">RPIT_00815</name>
</gene>
<proteinExistence type="inferred from homology"/>
<keyword evidence="2" id="KW-0560">Oxidoreductase</keyword>
<dbReference type="GO" id="GO:0004497">
    <property type="term" value="F:monooxygenase activity"/>
    <property type="evidence" value="ECO:0007669"/>
    <property type="project" value="UniProtKB-KW"/>
</dbReference>
<dbReference type="KEGG" id="tfl:RPIT_00815"/>
<dbReference type="Gene3D" id="1.10.630.10">
    <property type="entry name" value="Cytochrome P450"/>
    <property type="match status" value="1"/>
</dbReference>
<dbReference type="CDD" id="cd00302">
    <property type="entry name" value="cytochrome_P450"/>
    <property type="match status" value="1"/>
</dbReference>
<accession>A0A1Q2CBQ7</accession>
<dbReference type="Proteomes" id="UP000188324">
    <property type="component" value="Chromosome"/>
</dbReference>
<reference evidence="3 4" key="1">
    <citation type="journal article" date="2016" name="Int. J. Syst. Evol. Microbiol.">
        <title>Tessaracoccus flavus sp. nov., isolated from the drainage system of a lindane-producing factory.</title>
        <authorList>
            <person name="Kumari R."/>
            <person name="Singh P."/>
            <person name="Schumann P."/>
            <person name="Lal R."/>
        </authorList>
    </citation>
    <scope>NUCLEOTIDE SEQUENCE [LARGE SCALE GENOMIC DNA]</scope>
    <source>
        <strain evidence="3 4">RP1T</strain>
    </source>
</reference>
<dbReference type="GO" id="GO:0020037">
    <property type="term" value="F:heme binding"/>
    <property type="evidence" value="ECO:0007669"/>
    <property type="project" value="InterPro"/>
</dbReference>
<dbReference type="GO" id="GO:0005506">
    <property type="term" value="F:iron ion binding"/>
    <property type="evidence" value="ECO:0007669"/>
    <property type="project" value="InterPro"/>
</dbReference>
<keyword evidence="2" id="KW-0503">Monooxygenase</keyword>
<organism evidence="3 4">
    <name type="scientific">Tessaracoccus flavus</name>
    <dbReference type="NCBI Taxonomy" id="1610493"/>
    <lineage>
        <taxon>Bacteria</taxon>
        <taxon>Bacillati</taxon>
        <taxon>Actinomycetota</taxon>
        <taxon>Actinomycetes</taxon>
        <taxon>Propionibacteriales</taxon>
        <taxon>Propionibacteriaceae</taxon>
        <taxon>Tessaracoccus</taxon>
    </lineage>
</organism>
<dbReference type="PANTHER" id="PTHR46696">
    <property type="entry name" value="P450, PUTATIVE (EUROFUNG)-RELATED"/>
    <property type="match status" value="1"/>
</dbReference>
<dbReference type="GO" id="GO:0016705">
    <property type="term" value="F:oxidoreductase activity, acting on paired donors, with incorporation or reduction of molecular oxygen"/>
    <property type="evidence" value="ECO:0007669"/>
    <property type="project" value="InterPro"/>
</dbReference>
<dbReference type="PRINTS" id="PR00385">
    <property type="entry name" value="P450"/>
</dbReference>